<feature type="region of interest" description="Disordered" evidence="4">
    <location>
        <begin position="1"/>
        <end position="37"/>
    </location>
</feature>
<reference evidence="6" key="1">
    <citation type="submission" date="2025-08" db="UniProtKB">
        <authorList>
            <consortium name="Ensembl"/>
        </authorList>
    </citation>
    <scope>IDENTIFICATION</scope>
</reference>
<dbReference type="GeneTree" id="ENSGT01030000234606"/>
<dbReference type="Pfam" id="PF01735">
    <property type="entry name" value="PLA2_B"/>
    <property type="match status" value="1"/>
</dbReference>
<name>A0A8C6V5Y3_NAJNA</name>
<dbReference type="GO" id="GO:0005509">
    <property type="term" value="F:calcium ion binding"/>
    <property type="evidence" value="ECO:0007669"/>
    <property type="project" value="TreeGrafter"/>
</dbReference>
<dbReference type="Gene3D" id="3.40.1090.10">
    <property type="entry name" value="Cytosolic phospholipase A2 catalytic domain"/>
    <property type="match status" value="1"/>
</dbReference>
<keyword evidence="1 3" id="KW-0378">Hydrolase</keyword>
<dbReference type="InterPro" id="IPR002642">
    <property type="entry name" value="LysoPLipase_cat_dom"/>
</dbReference>
<dbReference type="SUPFAM" id="SSF52151">
    <property type="entry name" value="FabD/lysophospholipase-like"/>
    <property type="match status" value="1"/>
</dbReference>
<dbReference type="GO" id="GO:0046475">
    <property type="term" value="P:glycerophospholipid catabolic process"/>
    <property type="evidence" value="ECO:0007669"/>
    <property type="project" value="TreeGrafter"/>
</dbReference>
<dbReference type="GO" id="GO:0005544">
    <property type="term" value="F:calcium-dependent phospholipid binding"/>
    <property type="evidence" value="ECO:0007669"/>
    <property type="project" value="TreeGrafter"/>
</dbReference>
<evidence type="ECO:0000256" key="4">
    <source>
        <dbReference type="SAM" id="MobiDB-lite"/>
    </source>
</evidence>
<dbReference type="PROSITE" id="PS51210">
    <property type="entry name" value="PLA2C"/>
    <property type="match status" value="1"/>
</dbReference>
<dbReference type="AlphaFoldDB" id="A0A8C6V5Y3"/>
<keyword evidence="2 3" id="KW-0443">Lipid metabolism</keyword>
<keyword evidence="7" id="KW-1185">Reference proteome</keyword>
<dbReference type="GO" id="GO:0005829">
    <property type="term" value="C:cytosol"/>
    <property type="evidence" value="ECO:0007669"/>
    <property type="project" value="TreeGrafter"/>
</dbReference>
<dbReference type="OrthoDB" id="419768at2759"/>
<sequence>LPECENGLPQALEAHRKPETERSGRQCPPCHAHPATSTSDLDVRLGFDLCPEEEAFLKKRKKVTAAAFKNILQLEDDLQEDEVPVVAIMTTGGGIRAVTAMYAHLLTLQKLGALDCVSYLTGLSGTTWTMSRLYQDPNWSQNDLEKPLRDVQKHVTKNKFVASFAPEKLKYYAKELWQRYQEGYTVSFTDLWGLIIEALLHSKENPHKLSDQRQALADGQNPLPIYLCLNVKEKLSNRGFREWLEFTPYEVGFQKYGAYIRAEHFGSKFFMGRLMKKIPESRICFLEATSFTLKFTKCSGTSGSGRHDDLASILQDVIMWRPALSLIPNFLKGCPMHNEYLESGFANWKDCDLDSFPNQLIGAEEHLYLVDNAFALDTSYPPLMRPERKVDFDCSSLPQSIQPLQMASTYFSEQGIPFPRIIPPEQDGKDVKECYLLGDQEGPNIPLVLLYPLVCNTFRNYKEPGVERSPEEMNDGDIDVTSTCGPYNINALQYSEEDFEKLVKLSQYNIQNNKNTLIEALRLAVERKKRIRRAFIY</sequence>
<organism evidence="6 7">
    <name type="scientific">Naja naja</name>
    <name type="common">Indian cobra</name>
    <dbReference type="NCBI Taxonomy" id="35670"/>
    <lineage>
        <taxon>Eukaryota</taxon>
        <taxon>Metazoa</taxon>
        <taxon>Chordata</taxon>
        <taxon>Craniata</taxon>
        <taxon>Vertebrata</taxon>
        <taxon>Euteleostomi</taxon>
        <taxon>Lepidosauria</taxon>
        <taxon>Squamata</taxon>
        <taxon>Bifurcata</taxon>
        <taxon>Unidentata</taxon>
        <taxon>Episquamata</taxon>
        <taxon>Toxicofera</taxon>
        <taxon>Serpentes</taxon>
        <taxon>Colubroidea</taxon>
        <taxon>Elapidae</taxon>
        <taxon>Elapinae</taxon>
        <taxon>Naja</taxon>
    </lineage>
</organism>
<evidence type="ECO:0000313" key="7">
    <source>
        <dbReference type="Proteomes" id="UP000694559"/>
    </source>
</evidence>
<feature type="domain" description="PLA2c" evidence="5">
    <location>
        <begin position="35"/>
        <end position="537"/>
    </location>
</feature>
<accession>A0A8C6V5Y3</accession>
<reference evidence="6" key="2">
    <citation type="submission" date="2025-09" db="UniProtKB">
        <authorList>
            <consortium name="Ensembl"/>
        </authorList>
    </citation>
    <scope>IDENTIFICATION</scope>
</reference>
<dbReference type="GO" id="GO:0047498">
    <property type="term" value="F:calcium-dependent phospholipase A2 activity"/>
    <property type="evidence" value="ECO:0007669"/>
    <property type="project" value="TreeGrafter"/>
</dbReference>
<keyword evidence="3" id="KW-0442">Lipid degradation</keyword>
<protein>
    <recommendedName>
        <fullName evidence="5">PLA2c domain-containing protein</fullName>
    </recommendedName>
</protein>
<dbReference type="Proteomes" id="UP000694559">
    <property type="component" value="Unplaced"/>
</dbReference>
<evidence type="ECO:0000313" key="6">
    <source>
        <dbReference type="Ensembl" id="ENSNNAP00000000773.1"/>
    </source>
</evidence>
<evidence type="ECO:0000256" key="3">
    <source>
        <dbReference type="PROSITE-ProRule" id="PRU00555"/>
    </source>
</evidence>
<evidence type="ECO:0000256" key="2">
    <source>
        <dbReference type="ARBA" id="ARBA00023098"/>
    </source>
</evidence>
<dbReference type="Ensembl" id="ENSNNAT00000000816.1">
    <property type="protein sequence ID" value="ENSNNAP00000000773.1"/>
    <property type="gene ID" value="ENSNNAG00000000549.1"/>
</dbReference>
<dbReference type="PANTHER" id="PTHR10728:SF67">
    <property type="entry name" value="PHOSPHOLIPASE A2"/>
    <property type="match status" value="1"/>
</dbReference>
<dbReference type="SMART" id="SM00022">
    <property type="entry name" value="PLAc"/>
    <property type="match status" value="1"/>
</dbReference>
<proteinExistence type="predicted"/>
<evidence type="ECO:0000259" key="5">
    <source>
        <dbReference type="PROSITE" id="PS51210"/>
    </source>
</evidence>
<dbReference type="OMA" id="IYLCLNV"/>
<feature type="compositionally biased region" description="Basic and acidic residues" evidence="4">
    <location>
        <begin position="13"/>
        <end position="24"/>
    </location>
</feature>
<dbReference type="InterPro" id="IPR016035">
    <property type="entry name" value="Acyl_Trfase/lysoPLipase"/>
</dbReference>
<evidence type="ECO:0000256" key="1">
    <source>
        <dbReference type="ARBA" id="ARBA00022801"/>
    </source>
</evidence>
<dbReference type="PANTHER" id="PTHR10728">
    <property type="entry name" value="CYTOSOLIC PHOSPHOLIPASE A2"/>
    <property type="match status" value="1"/>
</dbReference>